<proteinExistence type="inferred from homology"/>
<dbReference type="EMBL" id="JADKPV010000001">
    <property type="protein sequence ID" value="MBF4500753.1"/>
    <property type="molecule type" value="Genomic_DNA"/>
</dbReference>
<feature type="domain" description="DJ-1/PfpI" evidence="2">
    <location>
        <begin position="3"/>
        <end position="165"/>
    </location>
</feature>
<evidence type="ECO:0000313" key="3">
    <source>
        <dbReference type="EMBL" id="MBF4500753.1"/>
    </source>
</evidence>
<protein>
    <submittedName>
        <fullName evidence="3">Type 1 glutamine amidotransferase</fullName>
    </submittedName>
</protein>
<keyword evidence="4" id="KW-1185">Reference proteome</keyword>
<dbReference type="RefSeq" id="WP_194562176.1">
    <property type="nucleotide sequence ID" value="NZ_JADKPV010000001.1"/>
</dbReference>
<dbReference type="InterPro" id="IPR029062">
    <property type="entry name" value="Class_I_gatase-like"/>
</dbReference>
<reference evidence="3" key="1">
    <citation type="submission" date="2020-11" db="EMBL/GenBank/DDBJ databases">
        <title>Multidrug resistant novel bacterium Savagea serpentis sp. nov., isolated from the scats of a vine snake (Ahaetulla nasuta).</title>
        <authorList>
            <person name="Venkata Ramana V."/>
            <person name="Vikas Patil S."/>
            <person name="Yogita Lugani V."/>
        </authorList>
    </citation>
    <scope>NUCLEOTIDE SEQUENCE</scope>
    <source>
        <strain evidence="3">SN6</strain>
    </source>
</reference>
<dbReference type="Gene3D" id="3.40.50.880">
    <property type="match status" value="1"/>
</dbReference>
<dbReference type="PANTHER" id="PTHR42733:SF2">
    <property type="entry name" value="DJ-1_THIJ_PFPI FAMILY PROTEIN"/>
    <property type="match status" value="1"/>
</dbReference>
<evidence type="ECO:0000256" key="1">
    <source>
        <dbReference type="ARBA" id="ARBA00008542"/>
    </source>
</evidence>
<dbReference type="Proteomes" id="UP000622653">
    <property type="component" value="Unassembled WGS sequence"/>
</dbReference>
<comment type="similarity">
    <text evidence="1">Belongs to the peptidase C56 family.</text>
</comment>
<keyword evidence="3" id="KW-0315">Glutamine amidotransferase</keyword>
<dbReference type="SUPFAM" id="SSF52317">
    <property type="entry name" value="Class I glutamine amidotransferase-like"/>
    <property type="match status" value="1"/>
</dbReference>
<dbReference type="CDD" id="cd03134">
    <property type="entry name" value="GATase1_PfpI_like"/>
    <property type="match status" value="1"/>
</dbReference>
<dbReference type="Pfam" id="PF01965">
    <property type="entry name" value="DJ-1_PfpI"/>
    <property type="match status" value="1"/>
</dbReference>
<dbReference type="InterPro" id="IPR006286">
    <property type="entry name" value="C56_PfpI-like"/>
</dbReference>
<evidence type="ECO:0000259" key="2">
    <source>
        <dbReference type="Pfam" id="PF01965"/>
    </source>
</evidence>
<dbReference type="InterPro" id="IPR002818">
    <property type="entry name" value="DJ-1/PfpI"/>
</dbReference>
<dbReference type="PROSITE" id="PS51276">
    <property type="entry name" value="PEPTIDASE_C56_PFPI"/>
    <property type="match status" value="1"/>
</dbReference>
<gene>
    <name evidence="3" type="ORF">IRY55_05185</name>
</gene>
<dbReference type="AlphaFoldDB" id="A0A8J7GKV8"/>
<name>A0A8J7GKV8_9BACL</name>
<comment type="caution">
    <text evidence="3">The sequence shown here is derived from an EMBL/GenBank/DDBJ whole genome shotgun (WGS) entry which is preliminary data.</text>
</comment>
<evidence type="ECO:0000313" key="4">
    <source>
        <dbReference type="Proteomes" id="UP000622653"/>
    </source>
</evidence>
<organism evidence="3 4">
    <name type="scientific">Savagea serpentis</name>
    <dbReference type="NCBI Taxonomy" id="2785297"/>
    <lineage>
        <taxon>Bacteria</taxon>
        <taxon>Bacillati</taxon>
        <taxon>Bacillota</taxon>
        <taxon>Bacilli</taxon>
        <taxon>Bacillales</taxon>
        <taxon>Caryophanaceae</taxon>
        <taxon>Savagea</taxon>
    </lineage>
</organism>
<sequence length="172" mass="18945">MAKIAAVLADQFEDIEFTRPKKAYEDAGHTVEVVGLEEGTVTGKHGEQVQVDVKVSNADYDAYDALFIAGGFSPDILRADDEMVEFAKQFMDDMKPVFTICHGPQLLINTKTLDGRDITGYKSILVDLENAGAKLHDTSVFVCQNQLVSSRTPDDLDDFEKASVELLQEKGL</sequence>
<dbReference type="NCBIfam" id="TIGR01382">
    <property type="entry name" value="PfpI"/>
    <property type="match status" value="1"/>
</dbReference>
<dbReference type="PANTHER" id="PTHR42733">
    <property type="entry name" value="DJ-1 PROTEIN"/>
    <property type="match status" value="1"/>
</dbReference>
<accession>A0A8J7GKV8</accession>